<organism evidence="1 2">
    <name type="scientific">Vibrio qingdaonensis</name>
    <dbReference type="NCBI Taxonomy" id="2829491"/>
    <lineage>
        <taxon>Bacteria</taxon>
        <taxon>Pseudomonadati</taxon>
        <taxon>Pseudomonadota</taxon>
        <taxon>Gammaproteobacteria</taxon>
        <taxon>Vibrionales</taxon>
        <taxon>Vibrionaceae</taxon>
        <taxon>Vibrio</taxon>
    </lineage>
</organism>
<dbReference type="Proteomes" id="UP001155587">
    <property type="component" value="Unassembled WGS sequence"/>
</dbReference>
<evidence type="ECO:0000313" key="1">
    <source>
        <dbReference type="EMBL" id="MCW8347587.1"/>
    </source>
</evidence>
<dbReference type="EMBL" id="JAKRRY010000023">
    <property type="protein sequence ID" value="MCW8347587.1"/>
    <property type="molecule type" value="Genomic_DNA"/>
</dbReference>
<dbReference type="Gene3D" id="3.10.450.430">
    <property type="entry name" value="Protein of unknown function DUF2787"/>
    <property type="match status" value="1"/>
</dbReference>
<dbReference type="AlphaFoldDB" id="A0A9X3HY89"/>
<evidence type="ECO:0000313" key="2">
    <source>
        <dbReference type="Proteomes" id="UP001155587"/>
    </source>
</evidence>
<keyword evidence="2" id="KW-1185">Reference proteome</keyword>
<accession>A0A9X3HY89</accession>
<proteinExistence type="predicted"/>
<sequence>MITLSIISPNSPLSFDAQWLHRLCSSLDKLTTAPFRRHSKNLCLRFTLSQTQAVDITLCQQGNDNWRIERIDHWHKLNTNQPAILHLFDFKKRLFQSLDTPRYSMNLMQHEPTLKASFELWQSTFLQTKIIDAQLRLLP</sequence>
<gene>
    <name evidence="1" type="ORF">MD535_16420</name>
</gene>
<name>A0A9X3HY89_9VIBR</name>
<reference evidence="1" key="1">
    <citation type="submission" date="2022-02" db="EMBL/GenBank/DDBJ databases">
        <title>Vibrio sp. nov, a new bacterium isolated from seawater.</title>
        <authorList>
            <person name="Yuan Y."/>
        </authorList>
    </citation>
    <scope>NUCLEOTIDE SEQUENCE</scope>
    <source>
        <strain evidence="1">ZSDZ65</strain>
    </source>
</reference>
<protein>
    <recommendedName>
        <fullName evidence="3">DUF2787 domain-containing protein</fullName>
    </recommendedName>
</protein>
<comment type="caution">
    <text evidence="1">The sequence shown here is derived from an EMBL/GenBank/DDBJ whole genome shotgun (WGS) entry which is preliminary data.</text>
</comment>
<evidence type="ECO:0008006" key="3">
    <source>
        <dbReference type="Google" id="ProtNLM"/>
    </source>
</evidence>
<dbReference type="RefSeq" id="WP_265676115.1">
    <property type="nucleotide sequence ID" value="NZ_JAKRRY010000023.1"/>
</dbReference>